<sequence length="463" mass="52360">MRYRRPGDPPIKPKARRIPLQHLKQLYELLKGLLMAGLIAFSDIPCASPIVIVLKKNGVDIRLCIDYKMLNSVTVILEYAMPLVDDVPTDMKKYLWNRTLNDASGFWAVMMTQRARKISAFVCALGNFGWLRLPFGLNGLHADDCQRAVGVCSTSRSRFIQDFAVYGAALYQVREEDFGPSANLSTAKRGFAALQAKVAAAPILKHLDRAKDVHVMLFVNDWVLSTTHMTCYTQLATRTINAYTRFSTLGCIDTPKTRFGPSTQFAVMLSPWHLVVHRVKEDESAFAQLLHSTITNFLGPDETLQRVAPPFKRAPMVRMDPALLYERLPNDHLRFVLSFDGSVKTLKHEGRRWRLETRNPAISRGDRMPEEVAFDSVEHTPRARCEVSIRQIPPRHLIIQRFGGLAGRRDDGGKGSQNDTNRGIEEQAGTTKPNSRSHLWETEPRSHTSQYPEDSVLRYDDSA</sequence>
<proteinExistence type="predicted"/>
<organism evidence="2 3">
    <name type="scientific">Phytophthora fragariaefolia</name>
    <dbReference type="NCBI Taxonomy" id="1490495"/>
    <lineage>
        <taxon>Eukaryota</taxon>
        <taxon>Sar</taxon>
        <taxon>Stramenopiles</taxon>
        <taxon>Oomycota</taxon>
        <taxon>Peronosporomycetes</taxon>
        <taxon>Peronosporales</taxon>
        <taxon>Peronosporaceae</taxon>
        <taxon>Phytophthora</taxon>
    </lineage>
</organism>
<dbReference type="Gene3D" id="3.10.10.10">
    <property type="entry name" value="HIV Type 1 Reverse Transcriptase, subunit A, domain 1"/>
    <property type="match status" value="1"/>
</dbReference>
<reference evidence="2" key="1">
    <citation type="submission" date="2023-04" db="EMBL/GenBank/DDBJ databases">
        <title>Phytophthora fragariaefolia NBRC 109709.</title>
        <authorList>
            <person name="Ichikawa N."/>
            <person name="Sato H."/>
            <person name="Tonouchi N."/>
        </authorList>
    </citation>
    <scope>NUCLEOTIDE SEQUENCE</scope>
    <source>
        <strain evidence="2">NBRC 109709</strain>
    </source>
</reference>
<dbReference type="InterPro" id="IPR051320">
    <property type="entry name" value="Viral_Replic_Matur_Polypro"/>
</dbReference>
<name>A0A9W7CG46_9STRA</name>
<comment type="caution">
    <text evidence="2">The sequence shown here is derived from an EMBL/GenBank/DDBJ whole genome shotgun (WGS) entry which is preliminary data.</text>
</comment>
<evidence type="ECO:0000256" key="1">
    <source>
        <dbReference type="SAM" id="MobiDB-lite"/>
    </source>
</evidence>
<dbReference type="OrthoDB" id="126184at2759"/>
<protein>
    <submittedName>
        <fullName evidence="2">Unnamed protein product</fullName>
    </submittedName>
</protein>
<feature type="region of interest" description="Disordered" evidence="1">
    <location>
        <begin position="403"/>
        <end position="463"/>
    </location>
</feature>
<feature type="compositionally biased region" description="Polar residues" evidence="1">
    <location>
        <begin position="428"/>
        <end position="437"/>
    </location>
</feature>
<evidence type="ECO:0000313" key="3">
    <source>
        <dbReference type="Proteomes" id="UP001165121"/>
    </source>
</evidence>
<dbReference type="AlphaFoldDB" id="A0A9W7CG46"/>
<dbReference type="InterPro" id="IPR043128">
    <property type="entry name" value="Rev_trsase/Diguanyl_cyclase"/>
</dbReference>
<dbReference type="Proteomes" id="UP001165121">
    <property type="component" value="Unassembled WGS sequence"/>
</dbReference>
<gene>
    <name evidence="2" type="ORF">Pfra01_000771700</name>
</gene>
<dbReference type="EMBL" id="BSXT01000687">
    <property type="protein sequence ID" value="GMF32422.1"/>
    <property type="molecule type" value="Genomic_DNA"/>
</dbReference>
<evidence type="ECO:0000313" key="2">
    <source>
        <dbReference type="EMBL" id="GMF32422.1"/>
    </source>
</evidence>
<dbReference type="PANTHER" id="PTHR33064">
    <property type="entry name" value="POL PROTEIN"/>
    <property type="match status" value="1"/>
</dbReference>
<accession>A0A9W7CG46</accession>
<keyword evidence="3" id="KW-1185">Reference proteome</keyword>
<dbReference type="InterPro" id="IPR043502">
    <property type="entry name" value="DNA/RNA_pol_sf"/>
</dbReference>
<dbReference type="Gene3D" id="3.30.70.270">
    <property type="match status" value="1"/>
</dbReference>
<dbReference type="PANTHER" id="PTHR33064:SF37">
    <property type="entry name" value="RIBONUCLEASE H"/>
    <property type="match status" value="1"/>
</dbReference>
<dbReference type="SUPFAM" id="SSF56672">
    <property type="entry name" value="DNA/RNA polymerases"/>
    <property type="match status" value="1"/>
</dbReference>